<dbReference type="EMBL" id="VMHL01000005">
    <property type="protein sequence ID" value="TSJ88336.1"/>
    <property type="molecule type" value="Genomic_DNA"/>
</dbReference>
<evidence type="ECO:0000313" key="2">
    <source>
        <dbReference type="Proteomes" id="UP000319138"/>
    </source>
</evidence>
<evidence type="ECO:0000313" key="1">
    <source>
        <dbReference type="EMBL" id="TSJ88336.1"/>
    </source>
</evidence>
<organism evidence="1 2">
    <name type="scientific">Gilliamella apicola</name>
    <dbReference type="NCBI Taxonomy" id="1196095"/>
    <lineage>
        <taxon>Bacteria</taxon>
        <taxon>Pseudomonadati</taxon>
        <taxon>Pseudomonadota</taxon>
        <taxon>Gammaproteobacteria</taxon>
        <taxon>Orbales</taxon>
        <taxon>Orbaceae</taxon>
        <taxon>Gilliamella</taxon>
    </lineage>
</organism>
<dbReference type="AlphaFoldDB" id="A0A556RHJ4"/>
<sequence>MDKNEFNHSIQIHKGTGDNISGNKNISIENLNIYQEIAPKSIQKNVTQILNDLRDYKIDEAKIKLTTLQSLGCLDEESSAIIETLSIHADLIAKENIDNALSVINRYLSKYKKLLIRDLCLSAFIKLSCHQNNDTAAKERYLNEEDPGEYAKKSYYHFLADVDELIEVFNSKKFSLTENELEGIIDGALCHNEGEFAYQVAQFLDHNFKSYNSEFLILYSRAVKLNPIISNTHYWLCSAEVRSELMDICNQLIHLFEISKNRNYRIFNIATPMIHYLRGDHKDLLSLCSKHINKVEKIDNFVAHCIDQNIVIKKVDISDIDFKKVFDDKSYKNEQLEKVLRRNQISPKEVFLISRFASSQQIRNWLEEYGEFSTKDITESHFNSFYLKTLSVTNNKDLQYINEIRCDFNLLINKYSEIIKEFNPEYILEIAKELFHIGLAYESSRLLNLLIPIQDSFWNSQLIYIYINSLYEGQQYSQLSRFLNKVEKKTWNNDIFIIKAAITSFEGNLVEAVNIIKEALSYNKSCLKSWEYLVHLNIRLRTEKIENILNDIPLELFNEPSEVGNNLLILMAKNNLFNKAEKIIVSWFLQDPNKAAFYLSNFHLSLGINDNELSSEPDNKLLVSNKINNCLCGITYKLDNETITRLIVENPALNHEMILDASSPIAKFLNKLSIGESRKYSMNVIEILERMTPYETAIRIAHELRNKLNDGSDCFYYFTVPDDPNEMIEFFKEKLTLDKNDQQTEIFKNPFYPMIIKSYFMGKVQDPFQAALEQFTDNKYVKHNLINVGDELAKDIVLDIYTICYLTLTQLSKNIEQAGLNLKITIETKLYLENWIAKIESGKYLTAGVDKNGKLTRTTSEDIIKNFSDMLIEMKHIIKIADIVYPKLIDVNPLLLFFKNFMDKGTYLTILSAISLDIHLLCIDQAFIEALQSSNIKIYNPINLFAKLGNLLDFQSKKLGLYLHVSEYIPYVSTLDDFYLLAESQDNFADIWLVKMINKYPQAISNNFKGYAKFLALILSTFISNGIRQGKFVLGNSKQNFKINSPFSFGADDVFYACCNNILKYPSDLKSEEKIAFYLWLLVKAHKNIESLFEWLSIAGSSFILGHFMSFDEINRLISNFDNLEK</sequence>
<dbReference type="Proteomes" id="UP000319138">
    <property type="component" value="Unassembled WGS sequence"/>
</dbReference>
<comment type="caution">
    <text evidence="1">The sequence shown here is derived from an EMBL/GenBank/DDBJ whole genome shotgun (WGS) entry which is preliminary data.</text>
</comment>
<reference evidence="1 2" key="1">
    <citation type="submission" date="2019-07" db="EMBL/GenBank/DDBJ databases">
        <title>Gilliamella genomes.</title>
        <authorList>
            <person name="Zheng H."/>
        </authorList>
    </citation>
    <scope>NUCLEOTIDE SEQUENCE [LARGE SCALE GENOMIC DNA]</scope>
    <source>
        <strain evidence="1 2">W8131</strain>
    </source>
</reference>
<dbReference type="RefSeq" id="WP_144190111.1">
    <property type="nucleotide sequence ID" value="NZ_VMHL01000005.1"/>
</dbReference>
<gene>
    <name evidence="1" type="ORF">FPQ14_10310</name>
</gene>
<proteinExistence type="predicted"/>
<protein>
    <submittedName>
        <fullName evidence="1">Uncharacterized protein</fullName>
    </submittedName>
</protein>
<name>A0A556RHJ4_9GAMM</name>
<accession>A0A556RHJ4</accession>